<dbReference type="STRING" id="670386.D3BLP4"/>
<comment type="caution">
    <text evidence="2">The sequence shown here is derived from an EMBL/GenBank/DDBJ whole genome shotgun (WGS) entry which is preliminary data.</text>
</comment>
<dbReference type="InParanoid" id="D3BLP4"/>
<dbReference type="EMBL" id="ADBJ01000042">
    <property type="protein sequence ID" value="EFA77495.1"/>
    <property type="molecule type" value="Genomic_DNA"/>
</dbReference>
<gene>
    <name evidence="2" type="ORF">PPL_12097</name>
</gene>
<feature type="compositionally biased region" description="Polar residues" evidence="1">
    <location>
        <begin position="492"/>
        <end position="501"/>
    </location>
</feature>
<reference evidence="2 3" key="1">
    <citation type="journal article" date="2011" name="Genome Res.">
        <title>Phylogeny-wide analysis of social amoeba genomes highlights ancient origins for complex intercellular communication.</title>
        <authorList>
            <person name="Heidel A.J."/>
            <person name="Lawal H.M."/>
            <person name="Felder M."/>
            <person name="Schilde C."/>
            <person name="Helps N.R."/>
            <person name="Tunggal B."/>
            <person name="Rivero F."/>
            <person name="John U."/>
            <person name="Schleicher M."/>
            <person name="Eichinger L."/>
            <person name="Platzer M."/>
            <person name="Noegel A.A."/>
            <person name="Schaap P."/>
            <person name="Gloeckner G."/>
        </authorList>
    </citation>
    <scope>NUCLEOTIDE SEQUENCE [LARGE SCALE GENOMIC DNA]</scope>
    <source>
        <strain evidence="3">ATCC 26659 / Pp 5 / PN500</strain>
    </source>
</reference>
<dbReference type="InterPro" id="IPR013083">
    <property type="entry name" value="Znf_RING/FYVE/PHD"/>
</dbReference>
<sequence length="542" mass="59940">MSAASTSVGVLSGDDFEKIRDLLAISSSDLRDRLRSVETLNRLHVDHLKKILKYLKTKNNNITLSGNKSMLVERVYRAIHHNQPAPPVYQQNHNMQYQPGAQFRIGQINPPHINNPNNLTVNRPPPGIGIQHMTTTTTHPTTNGINNSNRVVTSTTTTTTPTIVFPSTFAFPGGPPLNAPQHIVPPPVIQQRTVQNARKSAPLAKPANIDWTSFGEKQSILYESVKVLYHYAIVKGSTGHQEFNIDNDTFTKITAKAPPPDSDETQYFLHLRLIQNSTNLTYSSDMKLSINDNFIALPYKLRNPSGCTPLIIPKPLDITSFVKKDRNKIVFSAPARTEGVLVIQFVKNIPIKNYSFQQQIWNCPVCNCAGSADMLVYDKYTAAIIKELPDGIANFTIQQDGSWSVKTETAIQIKSEKTKEEKTEYTDIINSQTTDDNNNNIDADNGVVFDVDSMMTPTPPVNTDASDNDYDFDEDEEDEFDFSGVEGAPIQANGTGSHATPNVNTNSTNHSASNGNSSNHIAVHNNSNQDDDDDCIVISDDD</sequence>
<feature type="compositionally biased region" description="Acidic residues" evidence="1">
    <location>
        <begin position="529"/>
        <end position="542"/>
    </location>
</feature>
<dbReference type="Proteomes" id="UP000001396">
    <property type="component" value="Unassembled WGS sequence"/>
</dbReference>
<accession>D3BLP4</accession>
<evidence type="ECO:0000256" key="1">
    <source>
        <dbReference type="SAM" id="MobiDB-lite"/>
    </source>
</evidence>
<dbReference type="GeneID" id="31367564"/>
<dbReference type="RefSeq" id="XP_020429623.1">
    <property type="nucleotide sequence ID" value="XM_020582842.1"/>
</dbReference>
<protein>
    <submittedName>
        <fullName evidence="2">Uncharacterized protein</fullName>
    </submittedName>
</protein>
<dbReference type="Gene3D" id="3.30.40.10">
    <property type="entry name" value="Zinc/RING finger domain, C3HC4 (zinc finger)"/>
    <property type="match status" value="1"/>
</dbReference>
<name>D3BLP4_HETP5</name>
<feature type="compositionally biased region" description="Acidic residues" evidence="1">
    <location>
        <begin position="466"/>
        <end position="481"/>
    </location>
</feature>
<proteinExistence type="predicted"/>
<feature type="compositionally biased region" description="Low complexity" evidence="1">
    <location>
        <begin position="502"/>
        <end position="520"/>
    </location>
</feature>
<evidence type="ECO:0000313" key="2">
    <source>
        <dbReference type="EMBL" id="EFA77495.1"/>
    </source>
</evidence>
<dbReference type="AlphaFoldDB" id="D3BLP4"/>
<feature type="region of interest" description="Disordered" evidence="1">
    <location>
        <begin position="452"/>
        <end position="542"/>
    </location>
</feature>
<organism evidence="2 3">
    <name type="scientific">Heterostelium pallidum (strain ATCC 26659 / Pp 5 / PN500)</name>
    <name type="common">Cellular slime mold</name>
    <name type="synonym">Polysphondylium pallidum</name>
    <dbReference type="NCBI Taxonomy" id="670386"/>
    <lineage>
        <taxon>Eukaryota</taxon>
        <taxon>Amoebozoa</taxon>
        <taxon>Evosea</taxon>
        <taxon>Eumycetozoa</taxon>
        <taxon>Dictyostelia</taxon>
        <taxon>Acytosteliales</taxon>
        <taxon>Acytosteliaceae</taxon>
        <taxon>Heterostelium</taxon>
    </lineage>
</organism>
<keyword evidence="3" id="KW-1185">Reference proteome</keyword>
<evidence type="ECO:0000313" key="3">
    <source>
        <dbReference type="Proteomes" id="UP000001396"/>
    </source>
</evidence>